<organism evidence="2 3">
    <name type="scientific">Achromobacter spanius</name>
    <dbReference type="NCBI Taxonomy" id="217203"/>
    <lineage>
        <taxon>Bacteria</taxon>
        <taxon>Pseudomonadati</taxon>
        <taxon>Pseudomonadota</taxon>
        <taxon>Betaproteobacteria</taxon>
        <taxon>Burkholderiales</taxon>
        <taxon>Alcaligenaceae</taxon>
        <taxon>Achromobacter</taxon>
    </lineage>
</organism>
<keyword evidence="1" id="KW-0732">Signal</keyword>
<evidence type="ECO:0000313" key="2">
    <source>
        <dbReference type="EMBL" id="WFP09145.1"/>
    </source>
</evidence>
<gene>
    <name evidence="2" type="ORF">P8T11_04485</name>
</gene>
<reference evidence="2 3" key="1">
    <citation type="submission" date="2023-03" db="EMBL/GenBank/DDBJ databases">
        <title>Achromobacter spanius LIG8.</title>
        <authorList>
            <person name="Shrestha S."/>
        </authorList>
    </citation>
    <scope>NUCLEOTIDE SEQUENCE [LARGE SCALE GENOMIC DNA]</scope>
    <source>
        <strain evidence="2 3">LIG8</strain>
    </source>
</reference>
<dbReference type="EMBL" id="CP121261">
    <property type="protein sequence ID" value="WFP09145.1"/>
    <property type="molecule type" value="Genomic_DNA"/>
</dbReference>
<proteinExistence type="predicted"/>
<feature type="chain" id="PRO_5046251459" evidence="1">
    <location>
        <begin position="23"/>
        <end position="312"/>
    </location>
</feature>
<sequence length="312" mass="33662">MSPLFGLLFGLLLGLAIAPAYAAVLYDSHGLVVDVATSSHGDWNTGQRQHTRTTTINFQGNKLCGRDVGRLLYPDGKHPDANAFFCAGNAKVLETDAVLAYFTSGSANTVLAHLQVIDGALRVKPLALSDQRERNRPAATRFEAARLPGWTRVETTWGETVMIRHAPLKAQNLGAGKLLDVDGDVAYLAIPPGRDVVVVQPATRVKDAQGDLRIVPEVVKFVDTPLAFRAVRLRDGRELARLDLKDTCLTLPTIEYNRPDPGYPSSAKPAVLFDDVPGWRAATLQFAQSAGRASLQLKPGAALPAKAHCKRG</sequence>
<protein>
    <submittedName>
        <fullName evidence="2">Uncharacterized protein</fullName>
    </submittedName>
</protein>
<accession>A0ABY8GWB3</accession>
<evidence type="ECO:0000313" key="3">
    <source>
        <dbReference type="Proteomes" id="UP001214170"/>
    </source>
</evidence>
<keyword evidence="3" id="KW-1185">Reference proteome</keyword>
<dbReference type="Proteomes" id="UP001214170">
    <property type="component" value="Chromosome"/>
</dbReference>
<name>A0ABY8GWB3_9BURK</name>
<feature type="signal peptide" evidence="1">
    <location>
        <begin position="1"/>
        <end position="22"/>
    </location>
</feature>
<dbReference type="RefSeq" id="WP_268078071.1">
    <property type="nucleotide sequence ID" value="NZ_CP106885.1"/>
</dbReference>
<evidence type="ECO:0000256" key="1">
    <source>
        <dbReference type="SAM" id="SignalP"/>
    </source>
</evidence>